<name>A0A7T0C4L6_9BACT</name>
<dbReference type="Pfam" id="PF00560">
    <property type="entry name" value="LRR_1"/>
    <property type="match status" value="1"/>
</dbReference>
<organism evidence="2 3">
    <name type="scientific">Candidatus Nitrohelix vancouverensis</name>
    <dbReference type="NCBI Taxonomy" id="2705534"/>
    <lineage>
        <taxon>Bacteria</taxon>
        <taxon>Pseudomonadati</taxon>
        <taxon>Nitrospinota/Tectimicrobiota group</taxon>
        <taxon>Nitrospinota</taxon>
        <taxon>Nitrospinia</taxon>
        <taxon>Nitrospinales</taxon>
        <taxon>Nitrospinaceae</taxon>
        <taxon>Candidatus Nitrohelix</taxon>
    </lineage>
</organism>
<feature type="chain" id="PRO_5032449886" description="Leucine Rich repeats (2 copies)" evidence="1">
    <location>
        <begin position="27"/>
        <end position="185"/>
    </location>
</feature>
<dbReference type="InterPro" id="IPR001611">
    <property type="entry name" value="Leu-rich_rpt"/>
</dbReference>
<dbReference type="GO" id="GO:0005829">
    <property type="term" value="C:cytosol"/>
    <property type="evidence" value="ECO:0007669"/>
    <property type="project" value="TreeGrafter"/>
</dbReference>
<dbReference type="GO" id="GO:0031267">
    <property type="term" value="F:small GTPase binding"/>
    <property type="evidence" value="ECO:0007669"/>
    <property type="project" value="TreeGrafter"/>
</dbReference>
<dbReference type="KEGG" id="nva:G3M78_13880"/>
<evidence type="ECO:0008006" key="4">
    <source>
        <dbReference type="Google" id="ProtNLM"/>
    </source>
</evidence>
<dbReference type="Proteomes" id="UP000594464">
    <property type="component" value="Chromosome"/>
</dbReference>
<dbReference type="GO" id="GO:0048471">
    <property type="term" value="C:perinuclear region of cytoplasm"/>
    <property type="evidence" value="ECO:0007669"/>
    <property type="project" value="TreeGrafter"/>
</dbReference>
<accession>A0A7T0C4L6</accession>
<dbReference type="SUPFAM" id="SSF52047">
    <property type="entry name" value="RNI-like"/>
    <property type="match status" value="1"/>
</dbReference>
<protein>
    <recommendedName>
        <fullName evidence="4">Leucine Rich repeats (2 copies)</fullName>
    </recommendedName>
</protein>
<evidence type="ECO:0000313" key="3">
    <source>
        <dbReference type="Proteomes" id="UP000594464"/>
    </source>
</evidence>
<sequence>MASRLRFSYVWLSLAFVFFVASFAQAAVKEEIDYQSLFDSQLKRNGKFLDLNGKKIGDEGVRFLIGSPVIAGLEKLDLRYNDLSAEGARLLSSAQFPKLKKLILRHNILGDAGALEVAASSGFPVLEELQLNWAEVRDEGALAFAENRDRFPRLKKLDLRGNFLSGDTKETLKQKLSYLKSLELY</sequence>
<dbReference type="GO" id="GO:0005096">
    <property type="term" value="F:GTPase activator activity"/>
    <property type="evidence" value="ECO:0007669"/>
    <property type="project" value="InterPro"/>
</dbReference>
<dbReference type="InterPro" id="IPR027038">
    <property type="entry name" value="RanGap"/>
</dbReference>
<keyword evidence="1" id="KW-0732">Signal</keyword>
<feature type="signal peptide" evidence="1">
    <location>
        <begin position="1"/>
        <end position="26"/>
    </location>
</feature>
<dbReference type="Pfam" id="PF13516">
    <property type="entry name" value="LRR_6"/>
    <property type="match status" value="3"/>
</dbReference>
<dbReference type="PANTHER" id="PTHR24113:SF15">
    <property type="entry name" value="NACHT DOMAIN-CONTAINING PROTEIN"/>
    <property type="match status" value="1"/>
</dbReference>
<evidence type="ECO:0000313" key="2">
    <source>
        <dbReference type="EMBL" id="QPJ66426.1"/>
    </source>
</evidence>
<gene>
    <name evidence="2" type="ORF">G3M78_13880</name>
</gene>
<dbReference type="EMBL" id="CP048620">
    <property type="protein sequence ID" value="QPJ66426.1"/>
    <property type="molecule type" value="Genomic_DNA"/>
</dbReference>
<evidence type="ECO:0000256" key="1">
    <source>
        <dbReference type="SAM" id="SignalP"/>
    </source>
</evidence>
<dbReference type="Gene3D" id="3.80.10.10">
    <property type="entry name" value="Ribonuclease Inhibitor"/>
    <property type="match status" value="2"/>
</dbReference>
<proteinExistence type="predicted"/>
<dbReference type="PANTHER" id="PTHR24113">
    <property type="entry name" value="RAN GTPASE-ACTIVATING PROTEIN 1"/>
    <property type="match status" value="1"/>
</dbReference>
<dbReference type="AlphaFoldDB" id="A0A7T0C4L6"/>
<dbReference type="GO" id="GO:0006913">
    <property type="term" value="P:nucleocytoplasmic transport"/>
    <property type="evidence" value="ECO:0007669"/>
    <property type="project" value="TreeGrafter"/>
</dbReference>
<reference evidence="3" key="1">
    <citation type="submission" date="2020-02" db="EMBL/GenBank/DDBJ databases">
        <title>Genomic and physiological characterization of two novel Nitrospinaceae genera.</title>
        <authorList>
            <person name="Mueller A.J."/>
            <person name="Jung M.-Y."/>
            <person name="Strachan C.R."/>
            <person name="Herbold C.W."/>
            <person name="Kirkegaard R.H."/>
            <person name="Daims H."/>
        </authorList>
    </citation>
    <scope>NUCLEOTIDE SEQUENCE [LARGE SCALE GENOMIC DNA]</scope>
</reference>
<dbReference type="InterPro" id="IPR032675">
    <property type="entry name" value="LRR_dom_sf"/>
</dbReference>